<dbReference type="PROSITE" id="PS50041">
    <property type="entry name" value="C_TYPE_LECTIN_2"/>
    <property type="match status" value="1"/>
</dbReference>
<keyword evidence="4" id="KW-1185">Reference proteome</keyword>
<dbReference type="Gene3D" id="3.10.100.10">
    <property type="entry name" value="Mannose-Binding Protein A, subunit A"/>
    <property type="match status" value="1"/>
</dbReference>
<dbReference type="InterPro" id="IPR016186">
    <property type="entry name" value="C-type_lectin-like/link_sf"/>
</dbReference>
<dbReference type="AlphaFoldDB" id="A0A443S7N3"/>
<dbReference type="SMART" id="SM00034">
    <property type="entry name" value="CLECT"/>
    <property type="match status" value="1"/>
</dbReference>
<dbReference type="InterPro" id="IPR001304">
    <property type="entry name" value="C-type_lectin-like"/>
</dbReference>
<dbReference type="EMBL" id="NCKV01006313">
    <property type="protein sequence ID" value="RWS23517.1"/>
    <property type="molecule type" value="Genomic_DNA"/>
</dbReference>
<evidence type="ECO:0000313" key="3">
    <source>
        <dbReference type="EMBL" id="RWS23517.1"/>
    </source>
</evidence>
<dbReference type="OrthoDB" id="6755816at2759"/>
<comment type="caution">
    <text evidence="3">The sequence shown here is derived from an EMBL/GenBank/DDBJ whole genome shotgun (WGS) entry which is preliminary data.</text>
</comment>
<sequence>MAVSTTWHEKAIYLLLLMNSFVYSDDTSCPGIQWIQFGNKCYYFDEMLVTPDEQIEMCRLIDAKTVSVTSSEENEFLNDHLYWKHNYWLNMKKNRLSEYEWADGSNITFNKWALNEPNNENLGCSNVILHNGKWFDVACLPLAFPLCETSAKQSDTIVITKTFNLFDVFEAQYGSSFEKEFETLLRLWDELKDFSIEKSIETYLNRKSEIKIETVVKKVEQFENKWKRFDDDMGGYGSVIIDTSIPYLKNFVNETMKALKM</sequence>
<dbReference type="SUPFAM" id="SSF56436">
    <property type="entry name" value="C-type lectin-like"/>
    <property type="match status" value="1"/>
</dbReference>
<feature type="chain" id="PRO_5019190690" evidence="1">
    <location>
        <begin position="25"/>
        <end position="261"/>
    </location>
</feature>
<gene>
    <name evidence="3" type="ORF">B4U80_13360</name>
</gene>
<dbReference type="VEuPathDB" id="VectorBase:LDEU008523"/>
<dbReference type="STRING" id="299467.A0A443S7N3"/>
<feature type="signal peptide" evidence="1">
    <location>
        <begin position="1"/>
        <end position="24"/>
    </location>
</feature>
<name>A0A443S7N3_9ACAR</name>
<protein>
    <submittedName>
        <fullName evidence="3">Low affinity immunoglobulin epsilon Fc receptor-like protein</fullName>
    </submittedName>
</protein>
<feature type="domain" description="C-type lectin" evidence="2">
    <location>
        <begin position="37"/>
        <end position="148"/>
    </location>
</feature>
<dbReference type="PANTHER" id="PTHR22803">
    <property type="entry name" value="MANNOSE, PHOSPHOLIPASE, LECTIN RECEPTOR RELATED"/>
    <property type="match status" value="1"/>
</dbReference>
<accession>A0A443S7N3</accession>
<evidence type="ECO:0000256" key="1">
    <source>
        <dbReference type="SAM" id="SignalP"/>
    </source>
</evidence>
<dbReference type="Pfam" id="PF00059">
    <property type="entry name" value="Lectin_C"/>
    <property type="match status" value="1"/>
</dbReference>
<dbReference type="Proteomes" id="UP000288716">
    <property type="component" value="Unassembled WGS sequence"/>
</dbReference>
<evidence type="ECO:0000259" key="2">
    <source>
        <dbReference type="PROSITE" id="PS50041"/>
    </source>
</evidence>
<dbReference type="InterPro" id="IPR050111">
    <property type="entry name" value="C-type_lectin/snaclec_domain"/>
</dbReference>
<dbReference type="InterPro" id="IPR016187">
    <property type="entry name" value="CTDL_fold"/>
</dbReference>
<keyword evidence="3" id="KW-0675">Receptor</keyword>
<keyword evidence="1" id="KW-0732">Signal</keyword>
<organism evidence="3 4">
    <name type="scientific">Leptotrombidium deliense</name>
    <dbReference type="NCBI Taxonomy" id="299467"/>
    <lineage>
        <taxon>Eukaryota</taxon>
        <taxon>Metazoa</taxon>
        <taxon>Ecdysozoa</taxon>
        <taxon>Arthropoda</taxon>
        <taxon>Chelicerata</taxon>
        <taxon>Arachnida</taxon>
        <taxon>Acari</taxon>
        <taxon>Acariformes</taxon>
        <taxon>Trombidiformes</taxon>
        <taxon>Prostigmata</taxon>
        <taxon>Anystina</taxon>
        <taxon>Parasitengona</taxon>
        <taxon>Trombiculoidea</taxon>
        <taxon>Trombiculidae</taxon>
        <taxon>Leptotrombidium</taxon>
    </lineage>
</organism>
<evidence type="ECO:0000313" key="4">
    <source>
        <dbReference type="Proteomes" id="UP000288716"/>
    </source>
</evidence>
<proteinExistence type="predicted"/>
<reference evidence="3 4" key="1">
    <citation type="journal article" date="2018" name="Gigascience">
        <title>Genomes of trombidid mites reveal novel predicted allergens and laterally-transferred genes associated with secondary metabolism.</title>
        <authorList>
            <person name="Dong X."/>
            <person name="Chaisiri K."/>
            <person name="Xia D."/>
            <person name="Armstrong S.D."/>
            <person name="Fang Y."/>
            <person name="Donnelly M.J."/>
            <person name="Kadowaki T."/>
            <person name="McGarry J.W."/>
            <person name="Darby A.C."/>
            <person name="Makepeace B.L."/>
        </authorList>
    </citation>
    <scope>NUCLEOTIDE SEQUENCE [LARGE SCALE GENOMIC DNA]</scope>
    <source>
        <strain evidence="3">UoL-UT</strain>
    </source>
</reference>